<keyword evidence="1" id="KW-0175">Coiled coil</keyword>
<name>A0A392LWW3_9FABA</name>
<accession>A0A392LWW3</accession>
<dbReference type="AlphaFoldDB" id="A0A392LWW3"/>
<reference evidence="2 3" key="1">
    <citation type="journal article" date="2018" name="Front. Plant Sci.">
        <title>Red Clover (Trifolium pratense) and Zigzag Clover (T. medium) - A Picture of Genomic Similarities and Differences.</title>
        <authorList>
            <person name="Dluhosova J."/>
            <person name="Istvanek J."/>
            <person name="Nedelnik J."/>
            <person name="Repkova J."/>
        </authorList>
    </citation>
    <scope>NUCLEOTIDE SEQUENCE [LARGE SCALE GENOMIC DNA]</scope>
    <source>
        <strain evidence="3">cv. 10/8</strain>
        <tissue evidence="2">Leaf</tissue>
    </source>
</reference>
<sequence>MEKQNKTYAAEISELQKTLSENEKNYSGEINELKKNLSEYENKMAEIMNSLKDERNKLKKSLLESSSENSRLVERGKYLMEENADLKTILSIKDDAHKVTVGKLKAEIEELKVENSEHYKAGYEKAARQMVCFAEGLKP</sequence>
<evidence type="ECO:0000256" key="1">
    <source>
        <dbReference type="SAM" id="Coils"/>
    </source>
</evidence>
<dbReference type="Proteomes" id="UP000265520">
    <property type="component" value="Unassembled WGS sequence"/>
</dbReference>
<dbReference type="EMBL" id="LXQA010000123">
    <property type="protein sequence ID" value="MCH79457.1"/>
    <property type="molecule type" value="Genomic_DNA"/>
</dbReference>
<keyword evidence="3" id="KW-1185">Reference proteome</keyword>
<comment type="caution">
    <text evidence="2">The sequence shown here is derived from an EMBL/GenBank/DDBJ whole genome shotgun (WGS) entry which is preliminary data.</text>
</comment>
<evidence type="ECO:0000313" key="2">
    <source>
        <dbReference type="EMBL" id="MCH79457.1"/>
    </source>
</evidence>
<evidence type="ECO:0000313" key="3">
    <source>
        <dbReference type="Proteomes" id="UP000265520"/>
    </source>
</evidence>
<dbReference type="Gene3D" id="1.20.5.50">
    <property type="match status" value="1"/>
</dbReference>
<gene>
    <name evidence="2" type="ORF">A2U01_0000206</name>
</gene>
<proteinExistence type="predicted"/>
<organism evidence="2 3">
    <name type="scientific">Trifolium medium</name>
    <dbReference type="NCBI Taxonomy" id="97028"/>
    <lineage>
        <taxon>Eukaryota</taxon>
        <taxon>Viridiplantae</taxon>
        <taxon>Streptophyta</taxon>
        <taxon>Embryophyta</taxon>
        <taxon>Tracheophyta</taxon>
        <taxon>Spermatophyta</taxon>
        <taxon>Magnoliopsida</taxon>
        <taxon>eudicotyledons</taxon>
        <taxon>Gunneridae</taxon>
        <taxon>Pentapetalae</taxon>
        <taxon>rosids</taxon>
        <taxon>fabids</taxon>
        <taxon>Fabales</taxon>
        <taxon>Fabaceae</taxon>
        <taxon>Papilionoideae</taxon>
        <taxon>50 kb inversion clade</taxon>
        <taxon>NPAAA clade</taxon>
        <taxon>Hologalegina</taxon>
        <taxon>IRL clade</taxon>
        <taxon>Trifolieae</taxon>
        <taxon>Trifolium</taxon>
    </lineage>
</organism>
<feature type="coiled-coil region" evidence="1">
    <location>
        <begin position="5"/>
        <end position="68"/>
    </location>
</feature>
<protein>
    <submittedName>
        <fullName evidence="2">Uncharacterized protein</fullName>
    </submittedName>
</protein>